<evidence type="ECO:0000259" key="5">
    <source>
        <dbReference type="PROSITE" id="PS50111"/>
    </source>
</evidence>
<evidence type="ECO:0000256" key="2">
    <source>
        <dbReference type="ARBA" id="ARBA00029447"/>
    </source>
</evidence>
<dbReference type="InterPro" id="IPR004089">
    <property type="entry name" value="MCPsignal_dom"/>
</dbReference>
<evidence type="ECO:0000259" key="6">
    <source>
        <dbReference type="PROSITE" id="PS50885"/>
    </source>
</evidence>
<comment type="caution">
    <text evidence="7">The sequence shown here is derived from an EMBL/GenBank/DDBJ whole genome shotgun (WGS) entry which is preliminary data.</text>
</comment>
<dbReference type="Pfam" id="PF00672">
    <property type="entry name" value="HAMP"/>
    <property type="match status" value="1"/>
</dbReference>
<dbReference type="Pfam" id="PF00015">
    <property type="entry name" value="MCPsignal"/>
    <property type="match status" value="1"/>
</dbReference>
<dbReference type="PROSITE" id="PS50111">
    <property type="entry name" value="CHEMOTAXIS_TRANSDUC_2"/>
    <property type="match status" value="1"/>
</dbReference>
<dbReference type="Gene3D" id="6.10.340.10">
    <property type="match status" value="1"/>
</dbReference>
<dbReference type="PROSITE" id="PS50885">
    <property type="entry name" value="HAMP"/>
    <property type="match status" value="2"/>
</dbReference>
<evidence type="ECO:0000256" key="1">
    <source>
        <dbReference type="ARBA" id="ARBA00022500"/>
    </source>
</evidence>
<gene>
    <name evidence="7" type="ORF">CVM39_06490</name>
</gene>
<feature type="domain" description="Methyl-accepting transducer" evidence="5">
    <location>
        <begin position="528"/>
        <end position="750"/>
    </location>
</feature>
<proteinExistence type="inferred from homology"/>
<dbReference type="CDD" id="cd11386">
    <property type="entry name" value="MCP_signal"/>
    <property type="match status" value="1"/>
</dbReference>
<keyword evidence="4" id="KW-1133">Transmembrane helix</keyword>
<keyword evidence="1" id="KW-0145">Chemotaxis</keyword>
<keyword evidence="4" id="KW-0472">Membrane</keyword>
<feature type="domain" description="HAMP" evidence="6">
    <location>
        <begin position="471"/>
        <end position="523"/>
    </location>
</feature>
<evidence type="ECO:0000313" key="7">
    <source>
        <dbReference type="EMBL" id="PJE30352.1"/>
    </source>
</evidence>
<dbReference type="InterPro" id="IPR051310">
    <property type="entry name" value="MCP_chemotaxis"/>
</dbReference>
<dbReference type="SMART" id="SM00304">
    <property type="entry name" value="HAMP"/>
    <property type="match status" value="2"/>
</dbReference>
<evidence type="ECO:0000256" key="3">
    <source>
        <dbReference type="PROSITE-ProRule" id="PRU00284"/>
    </source>
</evidence>
<dbReference type="EMBL" id="PGTD01000013">
    <property type="protein sequence ID" value="PJE30352.1"/>
    <property type="molecule type" value="Genomic_DNA"/>
</dbReference>
<keyword evidence="4" id="KW-0812">Transmembrane</keyword>
<dbReference type="InterPro" id="IPR003660">
    <property type="entry name" value="HAMP_dom"/>
</dbReference>
<comment type="similarity">
    <text evidence="2">Belongs to the methyl-accepting chemotaxis (MCP) protein family.</text>
</comment>
<dbReference type="SUPFAM" id="SSF58104">
    <property type="entry name" value="Methyl-accepting chemotaxis protein (MCP) signaling domain"/>
    <property type="match status" value="1"/>
</dbReference>
<dbReference type="SUPFAM" id="SSF158472">
    <property type="entry name" value="HAMP domain-like"/>
    <property type="match status" value="1"/>
</dbReference>
<evidence type="ECO:0008006" key="9">
    <source>
        <dbReference type="Google" id="ProtNLM"/>
    </source>
</evidence>
<accession>A0ABX4MQJ7</accession>
<dbReference type="PANTHER" id="PTHR43531">
    <property type="entry name" value="PROTEIN ICFG"/>
    <property type="match status" value="1"/>
</dbReference>
<feature type="domain" description="HAMP" evidence="6">
    <location>
        <begin position="408"/>
        <end position="461"/>
    </location>
</feature>
<dbReference type="PANTHER" id="PTHR43531:SF11">
    <property type="entry name" value="METHYL-ACCEPTING CHEMOTAXIS PROTEIN 3"/>
    <property type="match status" value="1"/>
</dbReference>
<organism evidence="7 8">
    <name type="scientific">Pseudooceanicola antarcticus</name>
    <dbReference type="NCBI Taxonomy" id="1247613"/>
    <lineage>
        <taxon>Bacteria</taxon>
        <taxon>Pseudomonadati</taxon>
        <taxon>Pseudomonadota</taxon>
        <taxon>Alphaproteobacteria</taxon>
        <taxon>Rhodobacterales</taxon>
        <taxon>Paracoccaceae</taxon>
        <taxon>Pseudooceanicola</taxon>
    </lineage>
</organism>
<reference evidence="7 8" key="1">
    <citation type="journal article" date="2018" name="Int. J. Syst. Evol. Microbiol.">
        <title>Pseudooceanicola lipolyticus sp. nov., a marine alphaproteobacterium, reclassification of Oceanicola flagellatus as Pseudooceanicola flagellatus comb. nov. and emended description of the genus Pseudooceanicola.</title>
        <authorList>
            <person name="Huang M.-M."/>
            <person name="Guo L.-L."/>
            <person name="Wu Y.-H."/>
            <person name="Lai Q.-L."/>
            <person name="Shao Z.-Z."/>
            <person name="Wang C.-S."/>
            <person name="Wu M."/>
            <person name="Xu X.-W."/>
        </authorList>
    </citation>
    <scope>NUCLEOTIDE SEQUENCE [LARGE SCALE GENOMIC DNA]</scope>
    <source>
        <strain evidence="7 8">Ar-45</strain>
    </source>
</reference>
<evidence type="ECO:0000256" key="4">
    <source>
        <dbReference type="SAM" id="Phobius"/>
    </source>
</evidence>
<protein>
    <recommendedName>
        <fullName evidence="9">Methyl-accepting chemotaxis protein</fullName>
    </recommendedName>
</protein>
<evidence type="ECO:0000313" key="8">
    <source>
        <dbReference type="Proteomes" id="UP000231702"/>
    </source>
</evidence>
<dbReference type="CDD" id="cd06225">
    <property type="entry name" value="HAMP"/>
    <property type="match status" value="1"/>
</dbReference>
<sequence>MACVVPWGRSGASGPVDLVERVQDMTAIDGSGLKRGMKTASFSLLGNVRLAVKLPLILTLFALIVASVLTATAYRDTRDILQAQLKLRFTALLDSRVDQLKDILQDTDQLMVAQSHDPTVRSAMNSFMLAWVALGENPTFQLQKNYIHDNPNPRGDRDFMMSAPTALQYDVVHGRYHPFLDEFASIRDLQDLYLVDREGNVIYSVEKEVDFGTNLLTGPYSQTGLGEAFRSAMEAADGEVSFADLAAYEPADGEPAFFTSTVVSGRDGKPMGALIYNLPRDRINALMNDPAGLGETGDAYVVAGDRVLRSDSRFEDGPKMLETIPENQALREMLSAEEPVFISSTNSRGNPTMILGGLITYHDAVWAVLVELEEKELYAPVVVLRNQLLTQVGGLLAVLTVIGVVIAQSISRPFVRIGEAIARVADGNISAPVPMVERRDDVGQLATHLEDLRGKLSAAADMRRQQERKAKEQHQVVEHLTGAISQLSEGNLTGVIQNEFAEDYEALRQGFNTALLKLNESISELVNSAREIDNSAHDVENASNDLSQRAIEQAASLEETAAAITQLSASVKSTADSASEADNVMTRAKEGAKESGAVVNQAMVAMDKIANSSQKITQVTSVIEDLAFQTNLLALNAGVEAARAGEAGRGFAVVASEVRALAQRSSEAAKEINGLIQEAAENVTGGVELVDQAGQSFESLIGEFDKVSASVSSIATAAREQSVGLEEINSAVDQLDQVTQKNAAVASSVHGTGKMMVTEAAKLNRISASFRCDDSKVRRAMASGTPKTAPQQARAVVNAPVAADSIAGDDWAEF</sequence>
<keyword evidence="8" id="KW-1185">Reference proteome</keyword>
<dbReference type="Gene3D" id="1.10.287.950">
    <property type="entry name" value="Methyl-accepting chemotaxis protein"/>
    <property type="match status" value="1"/>
</dbReference>
<dbReference type="Proteomes" id="UP000231702">
    <property type="component" value="Unassembled WGS sequence"/>
</dbReference>
<name>A0ABX4MQJ7_9RHOB</name>
<keyword evidence="3" id="KW-0807">Transducer</keyword>
<feature type="transmembrane region" description="Helical" evidence="4">
    <location>
        <begin position="54"/>
        <end position="74"/>
    </location>
</feature>
<dbReference type="SMART" id="SM00283">
    <property type="entry name" value="MA"/>
    <property type="match status" value="1"/>
</dbReference>